<protein>
    <submittedName>
        <fullName evidence="1">Exonuclease</fullName>
    </submittedName>
</protein>
<keyword evidence="1" id="KW-0269">Exonuclease</keyword>
<keyword evidence="1" id="KW-0540">Nuclease</keyword>
<comment type="caution">
    <text evidence="1">The sequence shown here is derived from an EMBL/GenBank/DDBJ whole genome shotgun (WGS) entry which is preliminary data.</text>
</comment>
<accession>A0ACB8UK77</accession>
<proteinExistence type="predicted"/>
<keyword evidence="2" id="KW-1185">Reference proteome</keyword>
<evidence type="ECO:0000313" key="1">
    <source>
        <dbReference type="EMBL" id="KAI0094746.1"/>
    </source>
</evidence>
<keyword evidence="1" id="KW-0378">Hydrolase</keyword>
<dbReference type="Proteomes" id="UP001055072">
    <property type="component" value="Unassembled WGS sequence"/>
</dbReference>
<dbReference type="EMBL" id="MU274900">
    <property type="protein sequence ID" value="KAI0094746.1"/>
    <property type="molecule type" value="Genomic_DNA"/>
</dbReference>
<reference evidence="1" key="1">
    <citation type="journal article" date="2021" name="Environ. Microbiol.">
        <title>Gene family expansions and transcriptome signatures uncover fungal adaptations to wood decay.</title>
        <authorList>
            <person name="Hage H."/>
            <person name="Miyauchi S."/>
            <person name="Viragh M."/>
            <person name="Drula E."/>
            <person name="Min B."/>
            <person name="Chaduli D."/>
            <person name="Navarro D."/>
            <person name="Favel A."/>
            <person name="Norest M."/>
            <person name="Lesage-Meessen L."/>
            <person name="Balint B."/>
            <person name="Merenyi Z."/>
            <person name="de Eugenio L."/>
            <person name="Morin E."/>
            <person name="Martinez A.T."/>
            <person name="Baldrian P."/>
            <person name="Stursova M."/>
            <person name="Martinez M.J."/>
            <person name="Novotny C."/>
            <person name="Magnuson J.K."/>
            <person name="Spatafora J.W."/>
            <person name="Maurice S."/>
            <person name="Pangilinan J."/>
            <person name="Andreopoulos W."/>
            <person name="LaButti K."/>
            <person name="Hundley H."/>
            <person name="Na H."/>
            <person name="Kuo A."/>
            <person name="Barry K."/>
            <person name="Lipzen A."/>
            <person name="Henrissat B."/>
            <person name="Riley R."/>
            <person name="Ahrendt S."/>
            <person name="Nagy L.G."/>
            <person name="Grigoriev I.V."/>
            <person name="Martin F."/>
            <person name="Rosso M.N."/>
        </authorList>
    </citation>
    <scope>NUCLEOTIDE SEQUENCE</scope>
    <source>
        <strain evidence="1">CBS 384.51</strain>
    </source>
</reference>
<name>A0ACB8UK77_9APHY</name>
<sequence length="245" mass="27746">MHMTVATRVPRVSPASLRTMATKGTRPSSLKYLLVLDFEATCGNNVRPMEIIEFPTLLYNVNEDKLEATFHEYVRPTVKPFLTPFCTELTGITQETVDKASTFPEVWIRFQEFLKNHRLLDPANFDTFAFLTCGDWDLKTMLPNQLELAEDTHGLDASGQLVAPYSKWINLKRPFIKHLELPRYNASMKQMLGKLKIPLEGRHHSGIDDCRNILSIVRKLRETGWDPSTALPKVPTSSGSPSQGS</sequence>
<gene>
    <name evidence="1" type="ORF">BDY19DRAFT_40012</name>
</gene>
<organism evidence="1 2">
    <name type="scientific">Irpex rosettiformis</name>
    <dbReference type="NCBI Taxonomy" id="378272"/>
    <lineage>
        <taxon>Eukaryota</taxon>
        <taxon>Fungi</taxon>
        <taxon>Dikarya</taxon>
        <taxon>Basidiomycota</taxon>
        <taxon>Agaricomycotina</taxon>
        <taxon>Agaricomycetes</taxon>
        <taxon>Polyporales</taxon>
        <taxon>Irpicaceae</taxon>
        <taxon>Irpex</taxon>
    </lineage>
</organism>
<evidence type="ECO:0000313" key="2">
    <source>
        <dbReference type="Proteomes" id="UP001055072"/>
    </source>
</evidence>